<gene>
    <name evidence="1" type="primary">comFC</name>
    <name evidence="1" type="ORF">lam_375</name>
</gene>
<accession>U6B7P3</accession>
<protein>
    <submittedName>
        <fullName evidence="1">Amidophosphoribosyltransferase</fullName>
    </submittedName>
</protein>
<dbReference type="EMBL" id="CP006604">
    <property type="protein sequence ID" value="AHA27742.1"/>
    <property type="molecule type" value="Genomic_DNA"/>
</dbReference>
<dbReference type="PATRIC" id="fig|1261131.3.peg.360"/>
<proteinExistence type="predicted"/>
<keyword evidence="2" id="KW-1185">Reference proteome</keyword>
<keyword evidence="1" id="KW-0328">Glycosyltransferase</keyword>
<dbReference type="SUPFAM" id="SSF53271">
    <property type="entry name" value="PRTase-like"/>
    <property type="match status" value="1"/>
</dbReference>
<dbReference type="Proteomes" id="UP000017862">
    <property type="component" value="Chromosome"/>
</dbReference>
<keyword evidence="1" id="KW-0808">Transferase</keyword>
<dbReference type="STRING" id="1261131.lam_375"/>
<dbReference type="InterPro" id="IPR029057">
    <property type="entry name" value="PRTase-like"/>
</dbReference>
<dbReference type="PANTHER" id="PTHR47505:SF1">
    <property type="entry name" value="DNA UTILIZATION PROTEIN YHGH"/>
    <property type="match status" value="1"/>
</dbReference>
<organism evidence="1 2">
    <name type="scientific">Candidatus Liberibacter americanus str. Sao Paulo</name>
    <dbReference type="NCBI Taxonomy" id="1261131"/>
    <lineage>
        <taxon>Bacteria</taxon>
        <taxon>Pseudomonadati</taxon>
        <taxon>Pseudomonadota</taxon>
        <taxon>Alphaproteobacteria</taxon>
        <taxon>Hyphomicrobiales</taxon>
        <taxon>Rhizobiaceae</taxon>
        <taxon>Liberibacter</taxon>
    </lineage>
</organism>
<name>U6B7P3_9HYPH</name>
<reference evidence="1 2" key="1">
    <citation type="journal article" date="2014" name="Mol. Plant Microbe Interact.">
        <title>The complete genome sequence of Candidatus Liberibacter americanus, associated with citrus Huanglongbing.</title>
        <authorList>
            <person name="Wulff N.A."/>
            <person name="Zhang S."/>
            <person name="Setubal J.C."/>
            <person name="Almeida N.F."/>
            <person name="Martins E.C."/>
            <person name="Harakava R."/>
            <person name="Kumar D."/>
            <person name="Rangel L.T."/>
            <person name="Foissac X."/>
            <person name="Bove J."/>
            <person name="Gabriel D.W."/>
        </authorList>
    </citation>
    <scope>NUCLEOTIDE SEQUENCE [LARGE SCALE GENOMIC DNA]</scope>
    <source>
        <strain evidence="1 2">Sao Paulo</strain>
    </source>
</reference>
<dbReference type="HOGENOM" id="CLU_054549_0_0_5"/>
<dbReference type="eggNOG" id="COG1040">
    <property type="taxonomic scope" value="Bacteria"/>
</dbReference>
<dbReference type="PANTHER" id="PTHR47505">
    <property type="entry name" value="DNA UTILIZATION PROTEIN YHGH"/>
    <property type="match status" value="1"/>
</dbReference>
<evidence type="ECO:0000313" key="1">
    <source>
        <dbReference type="EMBL" id="AHA27742.1"/>
    </source>
</evidence>
<dbReference type="AlphaFoldDB" id="U6B7P3"/>
<dbReference type="RefSeq" id="WP_007557132.1">
    <property type="nucleotide sequence ID" value="NC_022793.1"/>
</dbReference>
<dbReference type="KEGG" id="lar:lam_375"/>
<dbReference type="GO" id="GO:0016757">
    <property type="term" value="F:glycosyltransferase activity"/>
    <property type="evidence" value="ECO:0007669"/>
    <property type="project" value="UniProtKB-KW"/>
</dbReference>
<evidence type="ECO:0000313" key="2">
    <source>
        <dbReference type="Proteomes" id="UP000017862"/>
    </source>
</evidence>
<sequence length="235" mass="27444">MIIQNIKFIFERLINYIYPKICPVCKITIDRDFCLCACCWSEVYFISTNMYNSANTKDISINKNSLFAHDMQLEQISSVALYCGISCILVRLLKYHDRIDLSVMMAKWMFRVGRVLIEESDLIIAIPLHYFRLMSRKYNQSAELARLIAKYGNKPFISGALIRSHYTKQQVELSFSARKKNIYNAFTVTDDFTQYLSGSKVLLIDECIHNRCNSTSSCYCYQKIRCKKCKHPNFC</sequence>
<dbReference type="InterPro" id="IPR051910">
    <property type="entry name" value="ComF/GntX_DNA_util-trans"/>
</dbReference>